<evidence type="ECO:0000259" key="3">
    <source>
        <dbReference type="Pfam" id="PF17836"/>
    </source>
</evidence>
<evidence type="ECO:0000313" key="4">
    <source>
        <dbReference type="EMBL" id="CBI44403.1"/>
    </source>
</evidence>
<evidence type="ECO:0000256" key="2">
    <source>
        <dbReference type="PIRSR" id="PIRSR620019-2"/>
    </source>
</evidence>
<dbReference type="NCBIfam" id="TIGR03570">
    <property type="entry name" value="NeuD_NnaD"/>
    <property type="match status" value="1"/>
</dbReference>
<dbReference type="InterPro" id="IPR020019">
    <property type="entry name" value="AcTrfase_PglD-like"/>
</dbReference>
<dbReference type="InterPro" id="IPR050179">
    <property type="entry name" value="Trans_hexapeptide_repeat"/>
</dbReference>
<dbReference type="SUPFAM" id="SSF51161">
    <property type="entry name" value="Trimeric LpxA-like enzymes"/>
    <property type="match status" value="1"/>
</dbReference>
<dbReference type="EMBL" id="FN597644">
    <property type="protein sequence ID" value="CBI44403.1"/>
    <property type="molecule type" value="Genomic_DNA"/>
</dbReference>
<gene>
    <name evidence="4" type="primary">epsM</name>
    <name evidence="4" type="ordered locus">BAMF_3277</name>
</gene>
<dbReference type="Gene3D" id="3.40.50.20">
    <property type="match status" value="1"/>
</dbReference>
<accession>A0A9P1JK09</accession>
<dbReference type="PANTHER" id="PTHR43300">
    <property type="entry name" value="ACETYLTRANSFERASE"/>
    <property type="match status" value="1"/>
</dbReference>
<sequence length="215" mass="21989">MKKVVLIGNGGHGKVVKEIVKARSDMELAGILDDGFSGFTVRDGLYTGRTKDVHMLRKLVPGAVFTICIGHNGVRKQLAETLGLEHDDYTALIHPGAIVSDTASVGHGTVVMAGAVIQAGADIGAHCIINTGAVADHDNAIGDYVHLSPRAALAGGVKVGEGAHIGIGASVIPRTDIGPWSVIGAGAAVISRIPDHVTAVGVPARVISSIHNEKG</sequence>
<protein>
    <submittedName>
        <fullName evidence="4">Acetyltransferase epsM</fullName>
        <ecNumber evidence="4">2.3.1.-</ecNumber>
    </submittedName>
</protein>
<dbReference type="InterPro" id="IPR041561">
    <property type="entry name" value="PglD_N"/>
</dbReference>
<feature type="binding site" evidence="2">
    <location>
        <position position="167"/>
    </location>
    <ligand>
        <name>acetyl-CoA</name>
        <dbReference type="ChEBI" id="CHEBI:57288"/>
    </ligand>
</feature>
<keyword evidence="4" id="KW-0808">Transferase</keyword>
<evidence type="ECO:0000313" key="5">
    <source>
        <dbReference type="Proteomes" id="UP000006562"/>
    </source>
</evidence>
<dbReference type="RefSeq" id="WP_013353682.1">
    <property type="nucleotide sequence ID" value="NC_014551.1"/>
</dbReference>
<feature type="active site" description="Proton acceptor" evidence="1">
    <location>
        <position position="137"/>
    </location>
</feature>
<dbReference type="CDD" id="cd03360">
    <property type="entry name" value="LbH_AT_putative"/>
    <property type="match status" value="1"/>
</dbReference>
<dbReference type="Pfam" id="PF17836">
    <property type="entry name" value="PglD_N"/>
    <property type="match status" value="1"/>
</dbReference>
<keyword evidence="4" id="KW-0012">Acyltransferase</keyword>
<proteinExistence type="predicted"/>
<dbReference type="KEGG" id="bao:BAMF_3277"/>
<evidence type="ECO:0000256" key="1">
    <source>
        <dbReference type="PIRSR" id="PIRSR620019-1"/>
    </source>
</evidence>
<dbReference type="AlphaFoldDB" id="A0A9P1JK09"/>
<dbReference type="InterPro" id="IPR011004">
    <property type="entry name" value="Trimer_LpxA-like_sf"/>
</dbReference>
<reference evidence="4 5" key="1">
    <citation type="journal article" date="2011" name="Int. J. Syst. Evol. Microbiol.">
        <title>Relationship of Bacillus amyloliquefaciens clades associated with strains DSM 7T and FZB42T: a proposal for Bacillus amyloliquefaciens subsp. amyloliquefaciens subsp. nov. and Bacillus amyloliquefaciens subsp. plantarum subsp. nov. based on complete genome sequence comparisons.</title>
        <authorList>
            <person name="Borriss R."/>
            <person name="Chen X.H."/>
            <person name="Rueckert C."/>
            <person name="Blom J."/>
            <person name="Becker A."/>
            <person name="Baumgarth B."/>
            <person name="Fan B."/>
            <person name="Pukall R."/>
            <person name="Schumann P."/>
            <person name="Sproer C."/>
            <person name="Junge H."/>
            <person name="Vater J."/>
            <person name="Puhler A."/>
            <person name="Klenk H.P."/>
        </authorList>
    </citation>
    <scope>NUCLEOTIDE SEQUENCE [LARGE SCALE GENOMIC DNA]</scope>
    <source>
        <strain evidence="5">DSM 7</strain>
    </source>
</reference>
<reference evidence="5" key="2">
    <citation type="journal article" date="2011" name="J. Biotechnol.">
        <title>Genome sequence of B. amyloliquefaciens type strain DSM7(T) reveals differences to plant-associated B. amyloliquefaciens FZB42.</title>
        <authorList>
            <person name="Ruckert C."/>
            <person name="Blom J."/>
            <person name="Chen X."/>
            <person name="Reva O."/>
            <person name="Borriss R."/>
        </authorList>
    </citation>
    <scope>NUCLEOTIDE SEQUENCE [LARGE SCALE GENOMIC DNA]</scope>
    <source>
        <strain evidence="5">DSM 7</strain>
    </source>
</reference>
<organism evidence="4 5">
    <name type="scientific">Bacillus amyloliquefaciens (strain ATCC 23350 / DSM 7 / BCRC 11601 / CCUG 28519 / NBRC 15535 / NRRL B-14393 / F)</name>
    <dbReference type="NCBI Taxonomy" id="692420"/>
    <lineage>
        <taxon>Bacteria</taxon>
        <taxon>Bacillati</taxon>
        <taxon>Bacillota</taxon>
        <taxon>Bacilli</taxon>
        <taxon>Bacillales</taxon>
        <taxon>Bacillaceae</taxon>
        <taxon>Bacillus</taxon>
        <taxon>Bacillus amyloliquefaciens group</taxon>
    </lineage>
</organism>
<feature type="binding site" evidence="2">
    <location>
        <position position="146"/>
    </location>
    <ligand>
        <name>acetyl-CoA</name>
        <dbReference type="ChEBI" id="CHEBI:57288"/>
    </ligand>
</feature>
<dbReference type="GO" id="GO:0016746">
    <property type="term" value="F:acyltransferase activity"/>
    <property type="evidence" value="ECO:0007669"/>
    <property type="project" value="UniProtKB-KW"/>
</dbReference>
<keyword evidence="5" id="KW-1185">Reference proteome</keyword>
<dbReference type="Proteomes" id="UP000006562">
    <property type="component" value="Chromosome"/>
</dbReference>
<feature type="domain" description="PglD N-terminal" evidence="3">
    <location>
        <begin position="3"/>
        <end position="82"/>
    </location>
</feature>
<feature type="site" description="Increases basicity of active site His" evidence="1">
    <location>
        <position position="138"/>
    </location>
</feature>
<dbReference type="EC" id="2.3.1.-" evidence="4"/>
<name>A0A9P1JK09_BACAS</name>
<dbReference type="Gene3D" id="2.160.10.10">
    <property type="entry name" value="Hexapeptide repeat proteins"/>
    <property type="match status" value="1"/>
</dbReference>
<dbReference type="PANTHER" id="PTHR43300:SF7">
    <property type="entry name" value="UDP-N-ACETYLBACILLOSAMINE N-ACETYLTRANSFERASE"/>
    <property type="match status" value="1"/>
</dbReference>
<feature type="binding site" evidence="2">
    <location>
        <position position="70"/>
    </location>
    <ligand>
        <name>substrate</name>
    </ligand>
</feature>